<dbReference type="InterPro" id="IPR013324">
    <property type="entry name" value="RNA_pol_sigma_r3/r4-like"/>
</dbReference>
<dbReference type="InterPro" id="IPR013249">
    <property type="entry name" value="RNA_pol_sigma70_r4_t2"/>
</dbReference>
<dbReference type="SUPFAM" id="SSF88659">
    <property type="entry name" value="Sigma3 and sigma4 domains of RNA polymerase sigma factors"/>
    <property type="match status" value="1"/>
</dbReference>
<sequence>MNPSRLKVRGANSTQEASQTEVTELIERASGGDFEAFGELYGIYLDRIYRYVFYQLREKMTAEDLTEEIFLKAWRAIGSYKGKGQAFSSWLYRIAHNHVIDEFRSRRKQMVSLEAEMEIAAEVAEPQQEMERGLTEQGMLRLISCLPQKQKQVIVLKFVEGLDNREIGQITGKSQGAIRISQMRALTALRQRLHGENQENES</sequence>
<keyword evidence="2" id="KW-0805">Transcription regulation</keyword>
<protein>
    <recommendedName>
        <fullName evidence="9">Sigma-70 family RNA polymerase sigma factor</fullName>
    </recommendedName>
</protein>
<dbReference type="EMBL" id="BART01017758">
    <property type="protein sequence ID" value="GAG81624.1"/>
    <property type="molecule type" value="Genomic_DNA"/>
</dbReference>
<feature type="compositionally biased region" description="Polar residues" evidence="5">
    <location>
        <begin position="11"/>
        <end position="21"/>
    </location>
</feature>
<evidence type="ECO:0000259" key="6">
    <source>
        <dbReference type="Pfam" id="PF04542"/>
    </source>
</evidence>
<dbReference type="Gene3D" id="1.10.1740.10">
    <property type="match status" value="1"/>
</dbReference>
<evidence type="ECO:0000256" key="2">
    <source>
        <dbReference type="ARBA" id="ARBA00023015"/>
    </source>
</evidence>
<keyword evidence="3" id="KW-0731">Sigma factor</keyword>
<dbReference type="Pfam" id="PF08281">
    <property type="entry name" value="Sigma70_r4_2"/>
    <property type="match status" value="1"/>
</dbReference>
<evidence type="ECO:0000256" key="4">
    <source>
        <dbReference type="ARBA" id="ARBA00023163"/>
    </source>
</evidence>
<feature type="domain" description="RNA polymerase sigma factor 70 region 4 type 2" evidence="7">
    <location>
        <begin position="139"/>
        <end position="189"/>
    </location>
</feature>
<comment type="caution">
    <text evidence="8">The sequence shown here is derived from an EMBL/GenBank/DDBJ whole genome shotgun (WGS) entry which is preliminary data.</text>
</comment>
<evidence type="ECO:0000256" key="3">
    <source>
        <dbReference type="ARBA" id="ARBA00023082"/>
    </source>
</evidence>
<dbReference type="AlphaFoldDB" id="X1AHY4"/>
<dbReference type="InterPro" id="IPR007627">
    <property type="entry name" value="RNA_pol_sigma70_r2"/>
</dbReference>
<dbReference type="InterPro" id="IPR013325">
    <property type="entry name" value="RNA_pol_sigma_r2"/>
</dbReference>
<dbReference type="Gene3D" id="1.10.10.10">
    <property type="entry name" value="Winged helix-like DNA-binding domain superfamily/Winged helix DNA-binding domain"/>
    <property type="match status" value="1"/>
</dbReference>
<dbReference type="SUPFAM" id="SSF88946">
    <property type="entry name" value="Sigma2 domain of RNA polymerase sigma factors"/>
    <property type="match status" value="1"/>
</dbReference>
<dbReference type="GO" id="GO:0003677">
    <property type="term" value="F:DNA binding"/>
    <property type="evidence" value="ECO:0007669"/>
    <property type="project" value="InterPro"/>
</dbReference>
<feature type="region of interest" description="Disordered" evidence="5">
    <location>
        <begin position="1"/>
        <end position="21"/>
    </location>
</feature>
<dbReference type="PANTHER" id="PTHR43133:SF57">
    <property type="entry name" value="RNA POLYMERASE SIGMA-70 FACTOR"/>
    <property type="match status" value="1"/>
</dbReference>
<comment type="similarity">
    <text evidence="1">Belongs to the sigma-70 factor family. ECF subfamily.</text>
</comment>
<dbReference type="InterPro" id="IPR039425">
    <property type="entry name" value="RNA_pol_sigma-70-like"/>
</dbReference>
<evidence type="ECO:0008006" key="9">
    <source>
        <dbReference type="Google" id="ProtNLM"/>
    </source>
</evidence>
<dbReference type="InterPro" id="IPR014284">
    <property type="entry name" value="RNA_pol_sigma-70_dom"/>
</dbReference>
<organism evidence="8">
    <name type="scientific">marine sediment metagenome</name>
    <dbReference type="NCBI Taxonomy" id="412755"/>
    <lineage>
        <taxon>unclassified sequences</taxon>
        <taxon>metagenomes</taxon>
        <taxon>ecological metagenomes</taxon>
    </lineage>
</organism>
<evidence type="ECO:0000256" key="1">
    <source>
        <dbReference type="ARBA" id="ARBA00010641"/>
    </source>
</evidence>
<evidence type="ECO:0000313" key="8">
    <source>
        <dbReference type="EMBL" id="GAG81624.1"/>
    </source>
</evidence>
<accession>X1AHY4</accession>
<dbReference type="InterPro" id="IPR036388">
    <property type="entry name" value="WH-like_DNA-bd_sf"/>
</dbReference>
<evidence type="ECO:0000256" key="5">
    <source>
        <dbReference type="SAM" id="MobiDB-lite"/>
    </source>
</evidence>
<dbReference type="CDD" id="cd06171">
    <property type="entry name" value="Sigma70_r4"/>
    <property type="match status" value="1"/>
</dbReference>
<dbReference type="NCBIfam" id="TIGR02937">
    <property type="entry name" value="sigma70-ECF"/>
    <property type="match status" value="1"/>
</dbReference>
<name>X1AHY4_9ZZZZ</name>
<dbReference type="Pfam" id="PF04542">
    <property type="entry name" value="Sigma70_r2"/>
    <property type="match status" value="1"/>
</dbReference>
<evidence type="ECO:0000259" key="7">
    <source>
        <dbReference type="Pfam" id="PF08281"/>
    </source>
</evidence>
<dbReference type="GO" id="GO:0016987">
    <property type="term" value="F:sigma factor activity"/>
    <property type="evidence" value="ECO:0007669"/>
    <property type="project" value="UniProtKB-KW"/>
</dbReference>
<gene>
    <name evidence="8" type="ORF">S01H4_33698</name>
</gene>
<keyword evidence="4" id="KW-0804">Transcription</keyword>
<dbReference type="GO" id="GO:0006352">
    <property type="term" value="P:DNA-templated transcription initiation"/>
    <property type="evidence" value="ECO:0007669"/>
    <property type="project" value="InterPro"/>
</dbReference>
<proteinExistence type="inferred from homology"/>
<feature type="domain" description="RNA polymerase sigma-70 region 2" evidence="6">
    <location>
        <begin position="40"/>
        <end position="108"/>
    </location>
</feature>
<dbReference type="PANTHER" id="PTHR43133">
    <property type="entry name" value="RNA POLYMERASE ECF-TYPE SIGMA FACTO"/>
    <property type="match status" value="1"/>
</dbReference>
<reference evidence="8" key="1">
    <citation type="journal article" date="2014" name="Front. Microbiol.">
        <title>High frequency of phylogenetically diverse reductive dehalogenase-homologous genes in deep subseafloor sedimentary metagenomes.</title>
        <authorList>
            <person name="Kawai M."/>
            <person name="Futagami T."/>
            <person name="Toyoda A."/>
            <person name="Takaki Y."/>
            <person name="Nishi S."/>
            <person name="Hori S."/>
            <person name="Arai W."/>
            <person name="Tsubouchi T."/>
            <person name="Morono Y."/>
            <person name="Uchiyama I."/>
            <person name="Ito T."/>
            <person name="Fujiyama A."/>
            <person name="Inagaki F."/>
            <person name="Takami H."/>
        </authorList>
    </citation>
    <scope>NUCLEOTIDE SEQUENCE</scope>
    <source>
        <strain evidence="8">Expedition CK06-06</strain>
    </source>
</reference>